<evidence type="ECO:0000256" key="1">
    <source>
        <dbReference type="SAM" id="MobiDB-lite"/>
    </source>
</evidence>
<organism evidence="3 4">
    <name type="scientific">Anopheles epiroticus</name>
    <dbReference type="NCBI Taxonomy" id="199890"/>
    <lineage>
        <taxon>Eukaryota</taxon>
        <taxon>Metazoa</taxon>
        <taxon>Ecdysozoa</taxon>
        <taxon>Arthropoda</taxon>
        <taxon>Hexapoda</taxon>
        <taxon>Insecta</taxon>
        <taxon>Pterygota</taxon>
        <taxon>Neoptera</taxon>
        <taxon>Endopterygota</taxon>
        <taxon>Diptera</taxon>
        <taxon>Nematocera</taxon>
        <taxon>Culicoidea</taxon>
        <taxon>Culicidae</taxon>
        <taxon>Anophelinae</taxon>
        <taxon>Anopheles</taxon>
    </lineage>
</organism>
<dbReference type="EnsemblMetazoa" id="AEPI011540-RA">
    <property type="protein sequence ID" value="AEPI011540-PA"/>
    <property type="gene ID" value="AEPI011540"/>
</dbReference>
<sequence length="142" mass="15976">MYEMEPEGSASTAPKTTPYAPPANVKAELEERQVISKTSFPDSDVDDVDTWFLCLEAAFNVNEVKSDRQKYYTVIVALGNRANYVYNAIAKSNRSENNDRYGTMKNAVLDYFQPSENQLLTNLLSGVSMGDRKPSMLLSEMR</sequence>
<reference evidence="3" key="2">
    <citation type="submission" date="2020-05" db="UniProtKB">
        <authorList>
            <consortium name="EnsemblMetazoa"/>
        </authorList>
    </citation>
    <scope>IDENTIFICATION</scope>
    <source>
        <strain evidence="3">Epiroticus2</strain>
    </source>
</reference>
<dbReference type="VEuPathDB" id="VectorBase:AEPI011540"/>
<dbReference type="Pfam" id="PF23055">
    <property type="entry name" value="DUF7041"/>
    <property type="match status" value="1"/>
</dbReference>
<accession>A0A182PX53</accession>
<reference evidence="4" key="1">
    <citation type="submission" date="2013-03" db="EMBL/GenBank/DDBJ databases">
        <title>The Genome Sequence of Anopheles epiroticus epiroticus2.</title>
        <authorList>
            <consortium name="The Broad Institute Genomics Platform"/>
            <person name="Neafsey D.E."/>
            <person name="Howell P."/>
            <person name="Walker B."/>
            <person name="Young S.K."/>
            <person name="Zeng Q."/>
            <person name="Gargeya S."/>
            <person name="Fitzgerald M."/>
            <person name="Haas B."/>
            <person name="Abouelleil A."/>
            <person name="Allen A.W."/>
            <person name="Alvarado L."/>
            <person name="Arachchi H.M."/>
            <person name="Berlin A.M."/>
            <person name="Chapman S.B."/>
            <person name="Gainer-Dewar J."/>
            <person name="Goldberg J."/>
            <person name="Griggs A."/>
            <person name="Gujja S."/>
            <person name="Hansen M."/>
            <person name="Howarth C."/>
            <person name="Imamovic A."/>
            <person name="Ireland A."/>
            <person name="Larimer J."/>
            <person name="McCowan C."/>
            <person name="Murphy C."/>
            <person name="Pearson M."/>
            <person name="Poon T.W."/>
            <person name="Priest M."/>
            <person name="Roberts A."/>
            <person name="Saif S."/>
            <person name="Shea T."/>
            <person name="Sisk P."/>
            <person name="Sykes S."/>
            <person name="Wortman J."/>
            <person name="Nusbaum C."/>
            <person name="Birren B."/>
        </authorList>
    </citation>
    <scope>NUCLEOTIDE SEQUENCE [LARGE SCALE GENOMIC DNA]</scope>
    <source>
        <strain evidence="4">Epiroticus2</strain>
    </source>
</reference>
<name>A0A182PX53_9DIPT</name>
<dbReference type="InterPro" id="IPR055469">
    <property type="entry name" value="DUF7041"/>
</dbReference>
<feature type="domain" description="DUF7041" evidence="2">
    <location>
        <begin position="49"/>
        <end position="124"/>
    </location>
</feature>
<dbReference type="Proteomes" id="UP000075885">
    <property type="component" value="Unassembled WGS sequence"/>
</dbReference>
<evidence type="ECO:0000259" key="2">
    <source>
        <dbReference type="Pfam" id="PF23055"/>
    </source>
</evidence>
<dbReference type="AlphaFoldDB" id="A0A182PX53"/>
<evidence type="ECO:0000313" key="4">
    <source>
        <dbReference type="Proteomes" id="UP000075885"/>
    </source>
</evidence>
<proteinExistence type="predicted"/>
<dbReference type="PANTHER" id="PTHR33327:SF3">
    <property type="entry name" value="RNA-DIRECTED DNA POLYMERASE"/>
    <property type="match status" value="1"/>
</dbReference>
<keyword evidence="4" id="KW-1185">Reference proteome</keyword>
<feature type="region of interest" description="Disordered" evidence="1">
    <location>
        <begin position="1"/>
        <end position="21"/>
    </location>
</feature>
<protein>
    <recommendedName>
        <fullName evidence="2">DUF7041 domain-containing protein</fullName>
    </recommendedName>
</protein>
<dbReference type="STRING" id="199890.A0A182PX53"/>
<evidence type="ECO:0000313" key="3">
    <source>
        <dbReference type="EnsemblMetazoa" id="AEPI011540-PA"/>
    </source>
</evidence>
<dbReference type="PANTHER" id="PTHR33327">
    <property type="entry name" value="ENDONUCLEASE"/>
    <property type="match status" value="1"/>
</dbReference>